<dbReference type="Proteomes" id="UP000770717">
    <property type="component" value="Unassembled WGS sequence"/>
</dbReference>
<dbReference type="PANTHER" id="PTHR46965">
    <property type="entry name" value="BTB/POZ DOMAIN-CONTAINING PROTEIN 19"/>
    <property type="match status" value="1"/>
</dbReference>
<dbReference type="PROSITE" id="PS50097">
    <property type="entry name" value="BTB"/>
    <property type="match status" value="1"/>
</dbReference>
<dbReference type="SMART" id="SM00875">
    <property type="entry name" value="BACK"/>
    <property type="match status" value="1"/>
</dbReference>
<keyword evidence="3" id="KW-1185">Reference proteome</keyword>
<dbReference type="InterPro" id="IPR042846">
    <property type="entry name" value="BTBD19"/>
</dbReference>
<dbReference type="SUPFAM" id="SSF54695">
    <property type="entry name" value="POZ domain"/>
    <property type="match status" value="1"/>
</dbReference>
<evidence type="ECO:0000259" key="1">
    <source>
        <dbReference type="PROSITE" id="PS50097"/>
    </source>
</evidence>
<dbReference type="CDD" id="cd18294">
    <property type="entry name" value="BTB_POZ_BTBD19"/>
    <property type="match status" value="1"/>
</dbReference>
<dbReference type="PANTHER" id="PTHR46965:SF1">
    <property type="entry name" value="BTB_POZ DOMAIN-CONTAINING PROTEIN 19"/>
    <property type="match status" value="1"/>
</dbReference>
<dbReference type="AlphaFoldDB" id="A0A8J6BB56"/>
<dbReference type="Pfam" id="PF00651">
    <property type="entry name" value="BTB"/>
    <property type="match status" value="1"/>
</dbReference>
<protein>
    <recommendedName>
        <fullName evidence="1">BTB domain-containing protein</fullName>
    </recommendedName>
</protein>
<feature type="domain" description="BTB" evidence="1">
    <location>
        <begin position="35"/>
        <end position="104"/>
    </location>
</feature>
<proteinExistence type="predicted"/>
<name>A0A8J6BB56_ELECQ</name>
<accession>A0A8J6BB56</accession>
<dbReference type="EMBL" id="WNTK01002022">
    <property type="protein sequence ID" value="KAG9466514.1"/>
    <property type="molecule type" value="Genomic_DNA"/>
</dbReference>
<dbReference type="Gene3D" id="3.30.710.10">
    <property type="entry name" value="Potassium Channel Kv1.1, Chain A"/>
    <property type="match status" value="1"/>
</dbReference>
<dbReference type="Gene3D" id="1.25.40.420">
    <property type="match status" value="1"/>
</dbReference>
<sequence length="297" mass="33274">MSEAPITSGVSVLLQGDPSALPAALRGLINNAQFSDVSFVVGRRRQVVHAHRCILISRCKVFHRMFLQQRPPEVQVPFVLADVQPEVFLAVLEFIYTNSVTLDGLLALEVLTAAVEYGLTDLRKLCVDFISRTLTVDMACEALQAAVTYGQNDLRQRCLAFIELHTEEILKTQGFRELSDLGIVSILQSDSLTIDEVPLIQAVREWACVSSVVLDVPVSVVAQDAVRELRLVLLSPDELTTLERENAKDDLIPEIQIVQAWKFHALKKVSDSHAHHFQQRKGTLLREHHHYLDTPTK</sequence>
<dbReference type="InterPro" id="IPR011333">
    <property type="entry name" value="SKP1/BTB/POZ_sf"/>
</dbReference>
<evidence type="ECO:0000313" key="2">
    <source>
        <dbReference type="EMBL" id="KAG9466514.1"/>
    </source>
</evidence>
<evidence type="ECO:0000313" key="3">
    <source>
        <dbReference type="Proteomes" id="UP000770717"/>
    </source>
</evidence>
<dbReference type="CDD" id="cd18494">
    <property type="entry name" value="BACK_BTBD19"/>
    <property type="match status" value="1"/>
</dbReference>
<dbReference type="SMART" id="SM00225">
    <property type="entry name" value="BTB"/>
    <property type="match status" value="1"/>
</dbReference>
<reference evidence="2" key="1">
    <citation type="thesis" date="2020" institute="ProQuest LLC" country="789 East Eisenhower Parkway, Ann Arbor, MI, USA">
        <title>Comparative Genomics and Chromosome Evolution.</title>
        <authorList>
            <person name="Mudd A.B."/>
        </authorList>
    </citation>
    <scope>NUCLEOTIDE SEQUENCE</scope>
    <source>
        <strain evidence="2">HN-11 Male</strain>
        <tissue evidence="2">Kidney and liver</tissue>
    </source>
</reference>
<dbReference type="Pfam" id="PF07707">
    <property type="entry name" value="BACK"/>
    <property type="match status" value="1"/>
</dbReference>
<dbReference type="OrthoDB" id="45365at2759"/>
<gene>
    <name evidence="2" type="ORF">GDO78_016551</name>
</gene>
<comment type="caution">
    <text evidence="2">The sequence shown here is derived from an EMBL/GenBank/DDBJ whole genome shotgun (WGS) entry which is preliminary data.</text>
</comment>
<organism evidence="2 3">
    <name type="scientific">Eleutherodactylus coqui</name>
    <name type="common">Puerto Rican coqui</name>
    <dbReference type="NCBI Taxonomy" id="57060"/>
    <lineage>
        <taxon>Eukaryota</taxon>
        <taxon>Metazoa</taxon>
        <taxon>Chordata</taxon>
        <taxon>Craniata</taxon>
        <taxon>Vertebrata</taxon>
        <taxon>Euteleostomi</taxon>
        <taxon>Amphibia</taxon>
        <taxon>Batrachia</taxon>
        <taxon>Anura</taxon>
        <taxon>Neobatrachia</taxon>
        <taxon>Hyloidea</taxon>
        <taxon>Eleutherodactylidae</taxon>
        <taxon>Eleutherodactylinae</taxon>
        <taxon>Eleutherodactylus</taxon>
        <taxon>Eleutherodactylus</taxon>
    </lineage>
</organism>
<dbReference type="InterPro" id="IPR000210">
    <property type="entry name" value="BTB/POZ_dom"/>
</dbReference>
<dbReference type="InterPro" id="IPR011705">
    <property type="entry name" value="BACK"/>
</dbReference>